<proteinExistence type="predicted"/>
<sequence length="97" mass="11019">MCRKGMNGTLHVVPFKSMVVAVVVALVKQLLTPPLLLVQCQGICIPCFSMTLESVPSCLTFWHMQLLHAKLHTCVFHFINLIKSNQEHGTLCFRRQR</sequence>
<protein>
    <submittedName>
        <fullName evidence="1">Uncharacterized protein</fullName>
    </submittedName>
</protein>
<keyword evidence="2" id="KW-1185">Reference proteome</keyword>
<evidence type="ECO:0000313" key="2">
    <source>
        <dbReference type="Proteomes" id="UP001207468"/>
    </source>
</evidence>
<dbReference type="Proteomes" id="UP001207468">
    <property type="component" value="Unassembled WGS sequence"/>
</dbReference>
<feature type="non-terminal residue" evidence="1">
    <location>
        <position position="97"/>
    </location>
</feature>
<name>A0ACC0UJB5_9AGAM</name>
<evidence type="ECO:0000313" key="1">
    <source>
        <dbReference type="EMBL" id="KAI9511658.1"/>
    </source>
</evidence>
<accession>A0ACC0UJB5</accession>
<gene>
    <name evidence="1" type="ORF">F5148DRAFT_1169496</name>
</gene>
<comment type="caution">
    <text evidence="1">The sequence shown here is derived from an EMBL/GenBank/DDBJ whole genome shotgun (WGS) entry which is preliminary data.</text>
</comment>
<organism evidence="1 2">
    <name type="scientific">Russula earlei</name>
    <dbReference type="NCBI Taxonomy" id="71964"/>
    <lineage>
        <taxon>Eukaryota</taxon>
        <taxon>Fungi</taxon>
        <taxon>Dikarya</taxon>
        <taxon>Basidiomycota</taxon>
        <taxon>Agaricomycotina</taxon>
        <taxon>Agaricomycetes</taxon>
        <taxon>Russulales</taxon>
        <taxon>Russulaceae</taxon>
        <taxon>Russula</taxon>
    </lineage>
</organism>
<dbReference type="EMBL" id="JAGFNK010000019">
    <property type="protein sequence ID" value="KAI9511658.1"/>
    <property type="molecule type" value="Genomic_DNA"/>
</dbReference>
<reference evidence="1" key="1">
    <citation type="submission" date="2021-03" db="EMBL/GenBank/DDBJ databases">
        <title>Evolutionary priming and transition to the ectomycorrhizal habit in an iconic lineage of mushroom-forming fungi: is preadaptation a requirement?</title>
        <authorList>
            <consortium name="DOE Joint Genome Institute"/>
            <person name="Looney B.P."/>
            <person name="Miyauchi S."/>
            <person name="Morin E."/>
            <person name="Drula E."/>
            <person name="Courty P.E."/>
            <person name="Chicoki N."/>
            <person name="Fauchery L."/>
            <person name="Kohler A."/>
            <person name="Kuo A."/>
            <person name="LaButti K."/>
            <person name="Pangilinan J."/>
            <person name="Lipzen A."/>
            <person name="Riley R."/>
            <person name="Andreopoulos W."/>
            <person name="He G."/>
            <person name="Johnson J."/>
            <person name="Barry K.W."/>
            <person name="Grigoriev I.V."/>
            <person name="Nagy L."/>
            <person name="Hibbett D."/>
            <person name="Henrissat B."/>
            <person name="Matheny P.B."/>
            <person name="Labbe J."/>
            <person name="Martin A.F."/>
        </authorList>
    </citation>
    <scope>NUCLEOTIDE SEQUENCE</scope>
    <source>
        <strain evidence="1">BPL698</strain>
    </source>
</reference>